<evidence type="ECO:0000256" key="1">
    <source>
        <dbReference type="SAM" id="MobiDB-lite"/>
    </source>
</evidence>
<feature type="region of interest" description="Disordered" evidence="1">
    <location>
        <begin position="66"/>
        <end position="94"/>
    </location>
</feature>
<gene>
    <name evidence="2" type="ORF">VA596_43530</name>
</gene>
<organism evidence="2 3">
    <name type="scientific">Amycolatopsis heterodermiae</name>
    <dbReference type="NCBI Taxonomy" id="3110235"/>
    <lineage>
        <taxon>Bacteria</taxon>
        <taxon>Bacillati</taxon>
        <taxon>Actinomycetota</taxon>
        <taxon>Actinomycetes</taxon>
        <taxon>Pseudonocardiales</taxon>
        <taxon>Pseudonocardiaceae</taxon>
        <taxon>Amycolatopsis</taxon>
    </lineage>
</organism>
<dbReference type="Proteomes" id="UP001304298">
    <property type="component" value="Unassembled WGS sequence"/>
</dbReference>
<evidence type="ECO:0000313" key="3">
    <source>
        <dbReference type="Proteomes" id="UP001304298"/>
    </source>
</evidence>
<dbReference type="EMBL" id="JAYFSI010000015">
    <property type="protein sequence ID" value="MEA5366465.1"/>
    <property type="molecule type" value="Genomic_DNA"/>
</dbReference>
<dbReference type="RefSeq" id="WP_323335709.1">
    <property type="nucleotide sequence ID" value="NZ_JAYFSI010000015.1"/>
</dbReference>
<accession>A0ABU5RJL1</accession>
<name>A0ABU5RJL1_9PSEU</name>
<reference evidence="2 3" key="1">
    <citation type="submission" date="2023-12" db="EMBL/GenBank/DDBJ databases">
        <title>Amycolatopsis sp. V23-08.</title>
        <authorList>
            <person name="Somphong A."/>
        </authorList>
    </citation>
    <scope>NUCLEOTIDE SEQUENCE [LARGE SCALE GENOMIC DNA]</scope>
    <source>
        <strain evidence="2 3">V23-08</strain>
    </source>
</reference>
<protein>
    <submittedName>
        <fullName evidence="2">Uncharacterized protein</fullName>
    </submittedName>
</protein>
<keyword evidence="3" id="KW-1185">Reference proteome</keyword>
<sequence length="182" mass="20601">MESVFEFPNLDDDPRTRVYMLEELELDVSTGQLYPSRRLTNTGSHAWPGLLRETVERHEPGWLERQSQQSGYWLEREPTTTRSGQPSSRKVPPDAAQTLAEGQFMRYYLRAVARRAIDDGFALEVRRLKDVASPRSISVQLIGTRVDPAQLLDDLRRNQGIETFLDIPPGPNSGLGVVIVPN</sequence>
<comment type="caution">
    <text evidence="2">The sequence shown here is derived from an EMBL/GenBank/DDBJ whole genome shotgun (WGS) entry which is preliminary data.</text>
</comment>
<proteinExistence type="predicted"/>
<evidence type="ECO:0000313" key="2">
    <source>
        <dbReference type="EMBL" id="MEA5366465.1"/>
    </source>
</evidence>